<dbReference type="GO" id="GO:0046872">
    <property type="term" value="F:metal ion binding"/>
    <property type="evidence" value="ECO:0007669"/>
    <property type="project" value="UniProtKB-KW"/>
</dbReference>
<evidence type="ECO:0000256" key="4">
    <source>
        <dbReference type="ARBA" id="ARBA00022684"/>
    </source>
</evidence>
<evidence type="ECO:0000256" key="5">
    <source>
        <dbReference type="ARBA" id="ARBA00022723"/>
    </source>
</evidence>
<dbReference type="GO" id="GO:0005524">
    <property type="term" value="F:ATP binding"/>
    <property type="evidence" value="ECO:0007669"/>
    <property type="project" value="UniProtKB-UniRule"/>
</dbReference>
<dbReference type="EMBL" id="JAABOO010000002">
    <property type="protein sequence ID" value="NER13671.1"/>
    <property type="molecule type" value="Genomic_DNA"/>
</dbReference>
<dbReference type="Proteomes" id="UP000468581">
    <property type="component" value="Unassembled WGS sequence"/>
</dbReference>
<keyword evidence="6 10" id="KW-0547">Nucleotide-binding</keyword>
<accession>A0A6P0UJX6</accession>
<dbReference type="PROSITE" id="PS50975">
    <property type="entry name" value="ATP_GRASP"/>
    <property type="match status" value="1"/>
</dbReference>
<evidence type="ECO:0000256" key="3">
    <source>
        <dbReference type="ARBA" id="ARBA00022598"/>
    </source>
</evidence>
<dbReference type="UniPathway" id="UPA00142">
    <property type="reaction ID" value="UER00210"/>
</dbReference>
<comment type="pathway">
    <text evidence="10">Sulfur metabolism; glutathione biosynthesis; glutathione from L-cysteine and L-glutamate: step 2/2.</text>
</comment>
<evidence type="ECO:0000313" key="13">
    <source>
        <dbReference type="Proteomes" id="UP000468581"/>
    </source>
</evidence>
<dbReference type="Pfam" id="PF02955">
    <property type="entry name" value="GSH-S_ATP"/>
    <property type="match status" value="1"/>
</dbReference>
<comment type="cofactor">
    <cofactor evidence="1">
        <name>Mn(2+)</name>
        <dbReference type="ChEBI" id="CHEBI:29035"/>
    </cofactor>
</comment>
<evidence type="ECO:0000259" key="11">
    <source>
        <dbReference type="PROSITE" id="PS50975"/>
    </source>
</evidence>
<proteinExistence type="inferred from homology"/>
<dbReference type="NCBIfam" id="NF003573">
    <property type="entry name" value="PRK05246.1"/>
    <property type="match status" value="1"/>
</dbReference>
<keyword evidence="7 10" id="KW-0067">ATP-binding</keyword>
<dbReference type="GO" id="GO:0005737">
    <property type="term" value="C:cytoplasm"/>
    <property type="evidence" value="ECO:0007669"/>
    <property type="project" value="TreeGrafter"/>
</dbReference>
<dbReference type="InterPro" id="IPR016185">
    <property type="entry name" value="PreATP-grasp_dom_sf"/>
</dbReference>
<protein>
    <recommendedName>
        <fullName evidence="10">Glutathione synthetase</fullName>
        <ecNumber evidence="10">6.3.2.3</ecNumber>
    </recommendedName>
    <alternativeName>
        <fullName evidence="10">GSH synthetase</fullName>
        <shortName evidence="10">GSH-S</shortName>
        <shortName evidence="10">GSHase</shortName>
    </alternativeName>
    <alternativeName>
        <fullName evidence="10">Glutathione synthase</fullName>
    </alternativeName>
</protein>
<sequence>MNICFIMYPWERVDPKFDSTLRIIHEAFIRDHNVGIITPSGLTIRDNEVCGFVKMICEMEKMPSSIEKFYKKVIFKEEMLPMSGFDVLFLRSNPPVDPTMLNFLDSLKGDILMINDIEGIRKANNKLYTASMFDKETDIIPRTHVSKNKNYLQRVIQESDSDKMILKPLDGYGGSGVIVLEKEASQSINSLLDFYINTDREQKYVILQEYIEGAHEGDVRILMLNGKPIGAMKRVPASGDLRSNVHAGGSVLKHSLSKAEKRICELVGPKLVADGLYFAGLDIINGKLIEINVLSPGGITRINKLNRTKLQQQIIDFTENIVHAKEAALNRKLASRMAIRKAKSL</sequence>
<dbReference type="EC" id="6.3.2.3" evidence="10"/>
<evidence type="ECO:0000256" key="2">
    <source>
        <dbReference type="ARBA" id="ARBA00001946"/>
    </source>
</evidence>
<dbReference type="PANTHER" id="PTHR21621:SF4">
    <property type="entry name" value="GLUTATHIONE SYNTHETASE"/>
    <property type="match status" value="1"/>
</dbReference>
<comment type="catalytic activity">
    <reaction evidence="10">
        <text>gamma-L-glutamyl-L-cysteine + glycine + ATP = glutathione + ADP + phosphate + H(+)</text>
        <dbReference type="Rhea" id="RHEA:13557"/>
        <dbReference type="ChEBI" id="CHEBI:15378"/>
        <dbReference type="ChEBI" id="CHEBI:30616"/>
        <dbReference type="ChEBI" id="CHEBI:43474"/>
        <dbReference type="ChEBI" id="CHEBI:57305"/>
        <dbReference type="ChEBI" id="CHEBI:57925"/>
        <dbReference type="ChEBI" id="CHEBI:58173"/>
        <dbReference type="ChEBI" id="CHEBI:456216"/>
        <dbReference type="EC" id="6.3.2.3"/>
    </reaction>
</comment>
<dbReference type="RefSeq" id="WP_163606748.1">
    <property type="nucleotide sequence ID" value="NZ_JAABOO010000002.1"/>
</dbReference>
<dbReference type="InterPro" id="IPR004218">
    <property type="entry name" value="GSHS_ATP-bd"/>
</dbReference>
<dbReference type="Gene3D" id="3.30.470.20">
    <property type="entry name" value="ATP-grasp fold, B domain"/>
    <property type="match status" value="1"/>
</dbReference>
<evidence type="ECO:0000256" key="6">
    <source>
        <dbReference type="ARBA" id="ARBA00022741"/>
    </source>
</evidence>
<comment type="cofactor">
    <cofactor evidence="2">
        <name>Mg(2+)</name>
        <dbReference type="ChEBI" id="CHEBI:18420"/>
    </cofactor>
</comment>
<comment type="similarity">
    <text evidence="10">Belongs to the prokaryotic GSH synthase family.</text>
</comment>
<dbReference type="NCBIfam" id="NF009110">
    <property type="entry name" value="PRK12458.1"/>
    <property type="match status" value="1"/>
</dbReference>
<dbReference type="HAMAP" id="MF_00162">
    <property type="entry name" value="GSH_S"/>
    <property type="match status" value="1"/>
</dbReference>
<feature type="domain" description="ATP-grasp" evidence="11">
    <location>
        <begin position="130"/>
        <end position="319"/>
    </location>
</feature>
<dbReference type="SUPFAM" id="SSF52440">
    <property type="entry name" value="PreATP-grasp domain"/>
    <property type="match status" value="1"/>
</dbReference>
<dbReference type="GO" id="GO:0004363">
    <property type="term" value="F:glutathione synthase activity"/>
    <property type="evidence" value="ECO:0007669"/>
    <property type="project" value="UniProtKB-UniRule"/>
</dbReference>
<dbReference type="Gene3D" id="3.40.50.20">
    <property type="match status" value="1"/>
</dbReference>
<dbReference type="InterPro" id="IPR013815">
    <property type="entry name" value="ATP_grasp_subdomain_1"/>
</dbReference>
<comment type="caution">
    <text evidence="12">The sequence shown here is derived from an EMBL/GenBank/DDBJ whole genome shotgun (WGS) entry which is preliminary data.</text>
</comment>
<reference evidence="12 13" key="1">
    <citation type="submission" date="2020-01" db="EMBL/GenBank/DDBJ databases">
        <title>Leptobacterium flavescens.</title>
        <authorList>
            <person name="Wang G."/>
        </authorList>
    </citation>
    <scope>NUCLEOTIDE SEQUENCE [LARGE SCALE GENOMIC DNA]</scope>
    <source>
        <strain evidence="12 13">KCTC 22160</strain>
    </source>
</reference>
<dbReference type="InterPro" id="IPR011761">
    <property type="entry name" value="ATP-grasp"/>
</dbReference>
<dbReference type="Pfam" id="PF02951">
    <property type="entry name" value="GSH-S_N"/>
    <property type="match status" value="1"/>
</dbReference>
<evidence type="ECO:0000313" key="12">
    <source>
        <dbReference type="EMBL" id="NER13671.1"/>
    </source>
</evidence>
<keyword evidence="8" id="KW-0460">Magnesium</keyword>
<name>A0A6P0UJX6_9FLAO</name>
<organism evidence="12 13">
    <name type="scientific">Leptobacterium flavescens</name>
    <dbReference type="NCBI Taxonomy" id="472055"/>
    <lineage>
        <taxon>Bacteria</taxon>
        <taxon>Pseudomonadati</taxon>
        <taxon>Bacteroidota</taxon>
        <taxon>Flavobacteriia</taxon>
        <taxon>Flavobacteriales</taxon>
        <taxon>Flavobacteriaceae</taxon>
        <taxon>Leptobacterium</taxon>
    </lineage>
</organism>
<evidence type="ECO:0000256" key="1">
    <source>
        <dbReference type="ARBA" id="ARBA00001936"/>
    </source>
</evidence>
<keyword evidence="13" id="KW-1185">Reference proteome</keyword>
<keyword evidence="4 10" id="KW-0317">Glutathione biosynthesis</keyword>
<evidence type="ECO:0000256" key="10">
    <source>
        <dbReference type="HAMAP-Rule" id="MF_00162"/>
    </source>
</evidence>
<dbReference type="AlphaFoldDB" id="A0A6P0UJX6"/>
<dbReference type="InterPro" id="IPR004215">
    <property type="entry name" value="GSHS_N"/>
</dbReference>
<dbReference type="PANTHER" id="PTHR21621">
    <property type="entry name" value="RIBOSOMAL PROTEIN S6 MODIFICATION PROTEIN"/>
    <property type="match status" value="1"/>
</dbReference>
<evidence type="ECO:0000256" key="9">
    <source>
        <dbReference type="ARBA" id="ARBA00023211"/>
    </source>
</evidence>
<evidence type="ECO:0000256" key="7">
    <source>
        <dbReference type="ARBA" id="ARBA00022840"/>
    </source>
</evidence>
<dbReference type="InterPro" id="IPR006284">
    <property type="entry name" value="Glut_synth_pro"/>
</dbReference>
<keyword evidence="9" id="KW-0464">Manganese</keyword>
<dbReference type="Gene3D" id="3.30.1490.20">
    <property type="entry name" value="ATP-grasp fold, A domain"/>
    <property type="match status" value="1"/>
</dbReference>
<keyword evidence="3 10" id="KW-0436">Ligase</keyword>
<gene>
    <name evidence="10 12" type="primary">gshB</name>
    <name evidence="12" type="ORF">GWK08_09495</name>
</gene>
<keyword evidence="5" id="KW-0479">Metal-binding</keyword>
<dbReference type="SUPFAM" id="SSF56059">
    <property type="entry name" value="Glutathione synthetase ATP-binding domain-like"/>
    <property type="match status" value="1"/>
</dbReference>
<evidence type="ECO:0000256" key="8">
    <source>
        <dbReference type="ARBA" id="ARBA00022842"/>
    </source>
</evidence>